<dbReference type="InterPro" id="IPR036397">
    <property type="entry name" value="RNaseH_sf"/>
</dbReference>
<comment type="caution">
    <text evidence="2">The sequence shown here is derived from an EMBL/GenBank/DDBJ whole genome shotgun (WGS) entry which is preliminary data.</text>
</comment>
<keyword evidence="3" id="KW-1185">Reference proteome</keyword>
<gene>
    <name evidence="2" type="primary">EXD3</name>
    <name evidence="2" type="ORF">BGZ70_001780</name>
</gene>
<dbReference type="GO" id="GO:0003676">
    <property type="term" value="F:nucleic acid binding"/>
    <property type="evidence" value="ECO:0007669"/>
    <property type="project" value="InterPro"/>
</dbReference>
<keyword evidence="2" id="KW-0269">Exonuclease</keyword>
<dbReference type="Gene3D" id="3.30.420.10">
    <property type="entry name" value="Ribonuclease H-like superfamily/Ribonuclease H"/>
    <property type="match status" value="1"/>
</dbReference>
<dbReference type="PANTHER" id="PTHR47765:SF2">
    <property type="entry name" value="EXONUCLEASE MUT-7 HOMOLOG"/>
    <property type="match status" value="1"/>
</dbReference>
<dbReference type="AlphaFoldDB" id="A0A9P6JBR4"/>
<proteinExistence type="predicted"/>
<keyword evidence="2" id="KW-0540">Nuclease</keyword>
<sequence length="226" mass="25816">MGSFDLTQSYPRRSVSGSATTLIQLACDFDNRVYLLDVVALKQDCSERLAKILGNLFANPSVRKIAYDWGDDKARIEMTFPALQHKCYQMENLVDLRYVWLHYRYCGPATPYANRSSTTSNSSNNTYNNFHSVDNRTMLAEGPWRALRRVEIIAWSTLFTSPGLMSRCCAGGLSGMLIRLCGQRLDKTLQCSDWEHRPLTDQQKIYADARCLMDIHEILAKAQRIE</sequence>
<protein>
    <submittedName>
        <fullName evidence="2">Exonuclease mut-7</fullName>
    </submittedName>
</protein>
<dbReference type="InterPro" id="IPR052408">
    <property type="entry name" value="Exonuclease_MUT-7-like"/>
</dbReference>
<dbReference type="EMBL" id="JAAAHY010000141">
    <property type="protein sequence ID" value="KAF9966617.1"/>
    <property type="molecule type" value="Genomic_DNA"/>
</dbReference>
<accession>A0A9P6JBR4</accession>
<dbReference type="GO" id="GO:0008408">
    <property type="term" value="F:3'-5' exonuclease activity"/>
    <property type="evidence" value="ECO:0007669"/>
    <property type="project" value="InterPro"/>
</dbReference>
<reference evidence="2" key="1">
    <citation type="journal article" date="2020" name="Fungal Divers.">
        <title>Resolving the Mortierellaceae phylogeny through synthesis of multi-gene phylogenetics and phylogenomics.</title>
        <authorList>
            <person name="Vandepol N."/>
            <person name="Liber J."/>
            <person name="Desiro A."/>
            <person name="Na H."/>
            <person name="Kennedy M."/>
            <person name="Barry K."/>
            <person name="Grigoriev I.V."/>
            <person name="Miller A.N."/>
            <person name="O'Donnell K."/>
            <person name="Stajich J.E."/>
            <person name="Bonito G."/>
        </authorList>
    </citation>
    <scope>NUCLEOTIDE SEQUENCE</scope>
    <source>
        <strain evidence="2">CK1249</strain>
    </source>
</reference>
<dbReference type="SUPFAM" id="SSF53098">
    <property type="entry name" value="Ribonuclease H-like"/>
    <property type="match status" value="1"/>
</dbReference>
<name>A0A9P6JBR4_MORAP</name>
<organism evidence="2 3">
    <name type="scientific">Mortierella alpina</name>
    <name type="common">Oleaginous fungus</name>
    <name type="synonym">Mortierella renispora</name>
    <dbReference type="NCBI Taxonomy" id="64518"/>
    <lineage>
        <taxon>Eukaryota</taxon>
        <taxon>Fungi</taxon>
        <taxon>Fungi incertae sedis</taxon>
        <taxon>Mucoromycota</taxon>
        <taxon>Mortierellomycotina</taxon>
        <taxon>Mortierellomycetes</taxon>
        <taxon>Mortierellales</taxon>
        <taxon>Mortierellaceae</taxon>
        <taxon>Mortierella</taxon>
    </lineage>
</organism>
<evidence type="ECO:0000259" key="1">
    <source>
        <dbReference type="Pfam" id="PF01612"/>
    </source>
</evidence>
<dbReference type="Pfam" id="PF01612">
    <property type="entry name" value="DNA_pol_A_exo1"/>
    <property type="match status" value="1"/>
</dbReference>
<dbReference type="Proteomes" id="UP000738359">
    <property type="component" value="Unassembled WGS sequence"/>
</dbReference>
<dbReference type="InterPro" id="IPR012337">
    <property type="entry name" value="RNaseH-like_sf"/>
</dbReference>
<dbReference type="GO" id="GO:0006139">
    <property type="term" value="P:nucleobase-containing compound metabolic process"/>
    <property type="evidence" value="ECO:0007669"/>
    <property type="project" value="InterPro"/>
</dbReference>
<dbReference type="PANTHER" id="PTHR47765">
    <property type="entry name" value="3'-5' EXONUCLEASE DOMAIN-CONTAINING PROTEIN"/>
    <property type="match status" value="1"/>
</dbReference>
<dbReference type="OrthoDB" id="5376140at2759"/>
<dbReference type="InterPro" id="IPR002562">
    <property type="entry name" value="3'-5'_exonuclease_dom"/>
</dbReference>
<evidence type="ECO:0000313" key="2">
    <source>
        <dbReference type="EMBL" id="KAF9966617.1"/>
    </source>
</evidence>
<evidence type="ECO:0000313" key="3">
    <source>
        <dbReference type="Proteomes" id="UP000738359"/>
    </source>
</evidence>
<feature type="domain" description="3'-5' exonuclease" evidence="1">
    <location>
        <begin position="172"/>
        <end position="221"/>
    </location>
</feature>
<keyword evidence="2" id="KW-0378">Hydrolase</keyword>